<protein>
    <submittedName>
        <fullName evidence="11">Sodium/proton antiporter, CPA1 family</fullName>
    </submittedName>
</protein>
<name>A0A1H2G058_9PSED</name>
<dbReference type="STRING" id="364197.SAMN05216296_1942"/>
<feature type="transmembrane region" description="Helical" evidence="9">
    <location>
        <begin position="305"/>
        <end position="325"/>
    </location>
</feature>
<dbReference type="AlphaFoldDB" id="A0A1H2G058"/>
<proteinExistence type="predicted"/>
<dbReference type="InterPro" id="IPR038770">
    <property type="entry name" value="Na+/solute_symporter_sf"/>
</dbReference>
<evidence type="ECO:0000256" key="8">
    <source>
        <dbReference type="ARBA" id="ARBA00023136"/>
    </source>
</evidence>
<reference evidence="12" key="1">
    <citation type="submission" date="2016-10" db="EMBL/GenBank/DDBJ databases">
        <authorList>
            <person name="Varghese N."/>
            <person name="Submissions S."/>
        </authorList>
    </citation>
    <scope>NUCLEOTIDE SEQUENCE [LARGE SCALE GENOMIC DNA]</scope>
    <source>
        <strain evidence="12">DSM 17875</strain>
    </source>
</reference>
<feature type="transmembrane region" description="Helical" evidence="9">
    <location>
        <begin position="194"/>
        <end position="212"/>
    </location>
</feature>
<dbReference type="Proteomes" id="UP000243232">
    <property type="component" value="Chromosome I"/>
</dbReference>
<evidence type="ECO:0000313" key="11">
    <source>
        <dbReference type="EMBL" id="SDU12967.1"/>
    </source>
</evidence>
<evidence type="ECO:0000256" key="2">
    <source>
        <dbReference type="ARBA" id="ARBA00022448"/>
    </source>
</evidence>
<keyword evidence="6 9" id="KW-1133">Transmembrane helix</keyword>
<accession>A0A1H2G058</accession>
<dbReference type="Pfam" id="PF00999">
    <property type="entry name" value="Na_H_Exchanger"/>
    <property type="match status" value="1"/>
</dbReference>
<keyword evidence="3" id="KW-0050">Antiport</keyword>
<feature type="transmembrane region" description="Helical" evidence="9">
    <location>
        <begin position="30"/>
        <end position="49"/>
    </location>
</feature>
<evidence type="ECO:0000313" key="12">
    <source>
        <dbReference type="Proteomes" id="UP000243232"/>
    </source>
</evidence>
<keyword evidence="5 9" id="KW-0812">Transmembrane</keyword>
<sequence length="401" mass="43237">MLYQNLAVLAAFLLLYSIFAGRFESRLFNGPLMFMLAGLLLGPAAIGVLQPHINTQGIRLLAELTLAIVLFSDAANANLRVLRQHESLPMRLLLVGLPLTVVAGWLVGYWLFPQVPVLELAILATILAPTDAALGKAVVSNPAVPAPVREGLNVESGLNDGICVPLLLLLLGLLVEVQTHEPLQLALELISEELGIGALVGIGLALIAWQLLRFSHRHHWQMPMWSQLTLPGLALLCFALAQRLGGSGFIAAFVGGLLSGYLLNRQKHTLLLASEEFASLLSVITWLVFGALVVPAYWSSFTPQVWLYAVLSLTLIRMLPVFISLLGTSLDSETRLFIGWFGPRGLASIVFAVMIMDSNLQAASSVLATAICTVLLSVLLHGISANPWAARMAARRAGRRA</sequence>
<dbReference type="RefSeq" id="WP_197673498.1">
    <property type="nucleotide sequence ID" value="NZ_LT629785.1"/>
</dbReference>
<evidence type="ECO:0000259" key="10">
    <source>
        <dbReference type="Pfam" id="PF00999"/>
    </source>
</evidence>
<keyword evidence="7" id="KW-0406">Ion transport</keyword>
<feature type="transmembrane region" description="Helical" evidence="9">
    <location>
        <begin position="362"/>
        <end position="383"/>
    </location>
</feature>
<keyword evidence="8 9" id="KW-0472">Membrane</keyword>
<evidence type="ECO:0000256" key="3">
    <source>
        <dbReference type="ARBA" id="ARBA00022449"/>
    </source>
</evidence>
<dbReference type="EMBL" id="LT629785">
    <property type="protein sequence ID" value="SDU12967.1"/>
    <property type="molecule type" value="Genomic_DNA"/>
</dbReference>
<dbReference type="PANTHER" id="PTHR32507">
    <property type="entry name" value="NA(+)/H(+) ANTIPORTER 1"/>
    <property type="match status" value="1"/>
</dbReference>
<evidence type="ECO:0000256" key="9">
    <source>
        <dbReference type="SAM" id="Phobius"/>
    </source>
</evidence>
<feature type="transmembrane region" description="Helical" evidence="9">
    <location>
        <begin position="337"/>
        <end position="356"/>
    </location>
</feature>
<dbReference type="InterPro" id="IPR006153">
    <property type="entry name" value="Cation/H_exchanger_TM"/>
</dbReference>
<dbReference type="GO" id="GO:1902600">
    <property type="term" value="P:proton transmembrane transport"/>
    <property type="evidence" value="ECO:0007669"/>
    <property type="project" value="InterPro"/>
</dbReference>
<dbReference type="PANTHER" id="PTHR32507:SF8">
    <property type="entry name" value="CNH1P"/>
    <property type="match status" value="1"/>
</dbReference>
<evidence type="ECO:0000256" key="7">
    <source>
        <dbReference type="ARBA" id="ARBA00023065"/>
    </source>
</evidence>
<dbReference type="GO" id="GO:0005886">
    <property type="term" value="C:plasma membrane"/>
    <property type="evidence" value="ECO:0007669"/>
    <property type="project" value="UniProtKB-SubCell"/>
</dbReference>
<keyword evidence="4" id="KW-1003">Cell membrane</keyword>
<evidence type="ECO:0000256" key="6">
    <source>
        <dbReference type="ARBA" id="ARBA00022989"/>
    </source>
</evidence>
<feature type="transmembrane region" description="Helical" evidence="9">
    <location>
        <begin position="224"/>
        <end position="241"/>
    </location>
</feature>
<feature type="transmembrane region" description="Helical" evidence="9">
    <location>
        <begin position="92"/>
        <end position="112"/>
    </location>
</feature>
<evidence type="ECO:0000256" key="4">
    <source>
        <dbReference type="ARBA" id="ARBA00022475"/>
    </source>
</evidence>
<comment type="subcellular location">
    <subcellularLocation>
        <location evidence="1">Cell membrane</location>
        <topology evidence="1">Multi-pass membrane protein</topology>
    </subcellularLocation>
</comment>
<organism evidence="11 12">
    <name type="scientific">Pseudomonas pohangensis</name>
    <dbReference type="NCBI Taxonomy" id="364197"/>
    <lineage>
        <taxon>Bacteria</taxon>
        <taxon>Pseudomonadati</taxon>
        <taxon>Pseudomonadota</taxon>
        <taxon>Gammaproteobacteria</taxon>
        <taxon>Pseudomonadales</taxon>
        <taxon>Pseudomonadaceae</taxon>
        <taxon>Pseudomonas</taxon>
    </lineage>
</organism>
<keyword evidence="12" id="KW-1185">Reference proteome</keyword>
<evidence type="ECO:0000256" key="5">
    <source>
        <dbReference type="ARBA" id="ARBA00022692"/>
    </source>
</evidence>
<gene>
    <name evidence="11" type="ORF">SAMN05216296_1942</name>
</gene>
<feature type="domain" description="Cation/H+ exchanger transmembrane" evidence="10">
    <location>
        <begin position="12"/>
        <end position="389"/>
    </location>
</feature>
<evidence type="ECO:0000256" key="1">
    <source>
        <dbReference type="ARBA" id="ARBA00004651"/>
    </source>
</evidence>
<dbReference type="Gene3D" id="1.20.1530.20">
    <property type="match status" value="1"/>
</dbReference>
<keyword evidence="2" id="KW-0813">Transport</keyword>
<feature type="transmembrane region" description="Helical" evidence="9">
    <location>
        <begin position="276"/>
        <end position="299"/>
    </location>
</feature>
<dbReference type="GO" id="GO:0015297">
    <property type="term" value="F:antiporter activity"/>
    <property type="evidence" value="ECO:0007669"/>
    <property type="project" value="UniProtKB-KW"/>
</dbReference>
<feature type="transmembrane region" description="Helical" evidence="9">
    <location>
        <begin position="247"/>
        <end position="264"/>
    </location>
</feature>